<dbReference type="EC" id="2.3.1.275" evidence="10"/>
<dbReference type="GO" id="GO:0043772">
    <property type="term" value="F:acyl-phosphate glycerol-3-phosphate acyltransferase activity"/>
    <property type="evidence" value="ECO:0007669"/>
    <property type="project" value="UniProtKB-UniRule"/>
</dbReference>
<evidence type="ECO:0000313" key="14">
    <source>
        <dbReference type="Proteomes" id="UP000477070"/>
    </source>
</evidence>
<keyword evidence="9 10" id="KW-1208">Phospholipid metabolism</keyword>
<organism evidence="12 13">
    <name type="scientific">Helicobacter saguini</name>
    <dbReference type="NCBI Taxonomy" id="1548018"/>
    <lineage>
        <taxon>Bacteria</taxon>
        <taxon>Pseudomonadati</taxon>
        <taxon>Campylobacterota</taxon>
        <taxon>Epsilonproteobacteria</taxon>
        <taxon>Campylobacterales</taxon>
        <taxon>Helicobacteraceae</taxon>
        <taxon>Helicobacter</taxon>
    </lineage>
</organism>
<dbReference type="InterPro" id="IPR003811">
    <property type="entry name" value="G3P_acylTferase_PlsY"/>
</dbReference>
<reference evidence="12" key="3">
    <citation type="submission" date="2018-04" db="EMBL/GenBank/DDBJ databases">
        <authorList>
            <person name="Sheh A."/>
            <person name="Shen Z."/>
            <person name="Mannion A.J."/>
            <person name="Fox J.G."/>
        </authorList>
    </citation>
    <scope>NUCLEOTIDE SEQUENCE</scope>
    <source>
        <strain evidence="12">MIT 97-6194</strain>
    </source>
</reference>
<reference evidence="12 13" key="2">
    <citation type="journal article" date="2016" name="Infect. Immun.">
        <title>Helicobacter saguini, a Novel Helicobacter Isolated from Cotton-Top Tamarins with Ulcerative Colitis, Has Proinflammatory Properties and Induces Typhlocolitis and Dysplasia in Gnotobiotic IL-10-/- Mice.</title>
        <authorList>
            <person name="Shen Z."/>
            <person name="Mannion A."/>
            <person name="Whary M.T."/>
            <person name="Muthupalani S."/>
            <person name="Sheh A."/>
            <person name="Feng Y."/>
            <person name="Gong G."/>
            <person name="Vandamme P."/>
            <person name="Holcombe H.R."/>
            <person name="Paster B.J."/>
            <person name="Fox J.G."/>
        </authorList>
    </citation>
    <scope>NUCLEOTIDE SEQUENCE [LARGE SCALE GENOMIC DNA]</scope>
    <source>
        <strain evidence="12 13">MIT 97-6194</strain>
    </source>
</reference>
<evidence type="ECO:0000256" key="5">
    <source>
        <dbReference type="ARBA" id="ARBA00022989"/>
    </source>
</evidence>
<name>A0A347VU17_9HELI</name>
<dbReference type="GO" id="GO:0008654">
    <property type="term" value="P:phospholipid biosynthetic process"/>
    <property type="evidence" value="ECO:0007669"/>
    <property type="project" value="UniProtKB-UniRule"/>
</dbReference>
<dbReference type="PANTHER" id="PTHR30309">
    <property type="entry name" value="INNER MEMBRANE PROTEIN YGIH"/>
    <property type="match status" value="1"/>
</dbReference>
<evidence type="ECO:0000256" key="10">
    <source>
        <dbReference type="HAMAP-Rule" id="MF_01043"/>
    </source>
</evidence>
<evidence type="ECO:0000256" key="9">
    <source>
        <dbReference type="ARBA" id="ARBA00023264"/>
    </source>
</evidence>
<keyword evidence="1 10" id="KW-1003">Cell membrane</keyword>
<dbReference type="EMBL" id="QBIU01000002">
    <property type="protein sequence ID" value="MWV70287.1"/>
    <property type="molecule type" value="Genomic_DNA"/>
</dbReference>
<comment type="function">
    <text evidence="10">Catalyzes the transfer of an acyl group from acyl-phosphate (acyl-PO(4)) to glycerol-3-phosphate (G3P) to form lysophosphatidic acid (LPA). This enzyme utilizes acyl-phosphate as fatty acyl donor, but not acyl-CoA or acyl-ACP.</text>
</comment>
<keyword evidence="8 10" id="KW-0594">Phospholipid biosynthesis</keyword>
<proteinExistence type="inferred from homology"/>
<comment type="pathway">
    <text evidence="10">Lipid metabolism; phospholipid metabolism.</text>
</comment>
<keyword evidence="13" id="KW-1185">Reference proteome</keyword>
<dbReference type="NCBIfam" id="TIGR00023">
    <property type="entry name" value="glycerol-3-phosphate 1-O-acyltransferase PlsY"/>
    <property type="match status" value="1"/>
</dbReference>
<evidence type="ECO:0000256" key="3">
    <source>
        <dbReference type="ARBA" id="ARBA00022679"/>
    </source>
</evidence>
<feature type="transmembrane region" description="Helical" evidence="10">
    <location>
        <begin position="153"/>
        <end position="170"/>
    </location>
</feature>
<dbReference type="EMBL" id="JRMP02000003">
    <property type="protein sequence ID" value="TLD95352.1"/>
    <property type="molecule type" value="Genomic_DNA"/>
</dbReference>
<dbReference type="HAMAP" id="MF_01043">
    <property type="entry name" value="PlsY"/>
    <property type="match status" value="1"/>
</dbReference>
<protein>
    <recommendedName>
        <fullName evidence="10">Glycerol-3-phosphate acyltransferase</fullName>
    </recommendedName>
    <alternativeName>
        <fullName evidence="10">Acyl-PO4 G3P acyltransferase</fullName>
    </alternativeName>
    <alternativeName>
        <fullName evidence="10">Acyl-phosphate--glycerol-3-phosphate acyltransferase</fullName>
    </alternativeName>
    <alternativeName>
        <fullName evidence="10">G3P acyltransferase</fullName>
        <shortName evidence="10">GPAT</shortName>
        <ecNumber evidence="10">2.3.1.275</ecNumber>
    </alternativeName>
    <alternativeName>
        <fullName evidence="10">Lysophosphatidic acid synthase</fullName>
        <shortName evidence="10">LPA synthase</shortName>
    </alternativeName>
</protein>
<sequence>MLTNPNVLFYIIAYFVGAIPFGAIIVKVFAKKNVLEIGSKSTGATNVYRAFADISPKKARFFSISTLILDACKGMFVVLAAKCVGLSYETQYTIAILAILGHCYSPFLRFNGGKGVATAIGSVILLIPIEGTCGLLVWAIVGKVFKVSSLSSLLGVLSGILLTFIVPNVFALPPSIDVNVQIHTHTPLVLIGLIILNTHTENIKRLIKREEKSYKDNNVVTNAIKI</sequence>
<comment type="catalytic activity">
    <reaction evidence="10">
        <text>an acyl phosphate + sn-glycerol 3-phosphate = a 1-acyl-sn-glycero-3-phosphate + phosphate</text>
        <dbReference type="Rhea" id="RHEA:34075"/>
        <dbReference type="ChEBI" id="CHEBI:43474"/>
        <dbReference type="ChEBI" id="CHEBI:57597"/>
        <dbReference type="ChEBI" id="CHEBI:57970"/>
        <dbReference type="ChEBI" id="CHEBI:59918"/>
        <dbReference type="EC" id="2.3.1.275"/>
    </reaction>
</comment>
<comment type="subunit">
    <text evidence="10">Probably interacts with PlsX.</text>
</comment>
<comment type="similarity">
    <text evidence="10">Belongs to the PlsY family.</text>
</comment>
<keyword evidence="6 10" id="KW-0443">Lipid metabolism</keyword>
<reference evidence="11 14" key="4">
    <citation type="submission" date="2019-12" db="EMBL/GenBank/DDBJ databases">
        <title>Multi-Generational Helicobacter saguini Isolates.</title>
        <authorList>
            <person name="Mannion A."/>
            <person name="Shen Z."/>
            <person name="Fox J.G."/>
        </authorList>
    </citation>
    <scope>NUCLEOTIDE SEQUENCE [LARGE SCALE GENOMIC DNA]</scope>
    <source>
        <strain evidence="11">16-048</strain>
        <strain evidence="14">16-048 (F4)</strain>
    </source>
</reference>
<feature type="transmembrane region" description="Helical" evidence="10">
    <location>
        <begin position="7"/>
        <end position="30"/>
    </location>
</feature>
<evidence type="ECO:0000256" key="7">
    <source>
        <dbReference type="ARBA" id="ARBA00023136"/>
    </source>
</evidence>
<gene>
    <name evidence="10 12" type="primary">plsY</name>
    <name evidence="11" type="ORF">DCO61_09805</name>
    <name evidence="12" type="ORF">LS64_002460</name>
</gene>
<dbReference type="PANTHER" id="PTHR30309:SF0">
    <property type="entry name" value="GLYCEROL-3-PHOSPHATE ACYLTRANSFERASE-RELATED"/>
    <property type="match status" value="1"/>
</dbReference>
<keyword evidence="7 10" id="KW-0472">Membrane</keyword>
<evidence type="ECO:0000313" key="12">
    <source>
        <dbReference type="EMBL" id="TLD95352.1"/>
    </source>
</evidence>
<reference evidence="12 13" key="1">
    <citation type="journal article" date="2014" name="Genome Announc.">
        <title>Draft genome sequences of eight enterohepatic helicobacter species isolated from both laboratory and wild rodents.</title>
        <authorList>
            <person name="Sheh A."/>
            <person name="Shen Z."/>
            <person name="Fox J.G."/>
        </authorList>
    </citation>
    <scope>NUCLEOTIDE SEQUENCE [LARGE SCALE GENOMIC DNA]</scope>
    <source>
        <strain evidence="12 13">MIT 97-6194</strain>
    </source>
</reference>
<dbReference type="Pfam" id="PF02660">
    <property type="entry name" value="G3P_acyltransf"/>
    <property type="match status" value="1"/>
</dbReference>
<dbReference type="STRING" id="1548018.LS64_11715"/>
<evidence type="ECO:0000256" key="2">
    <source>
        <dbReference type="ARBA" id="ARBA00022516"/>
    </source>
</evidence>
<keyword evidence="12" id="KW-0012">Acyltransferase</keyword>
<dbReference type="OrthoDB" id="9777124at2"/>
<dbReference type="GO" id="GO:0005886">
    <property type="term" value="C:plasma membrane"/>
    <property type="evidence" value="ECO:0007669"/>
    <property type="project" value="UniProtKB-SubCell"/>
</dbReference>
<evidence type="ECO:0000256" key="4">
    <source>
        <dbReference type="ARBA" id="ARBA00022692"/>
    </source>
</evidence>
<evidence type="ECO:0000313" key="11">
    <source>
        <dbReference type="EMBL" id="MWV70287.1"/>
    </source>
</evidence>
<evidence type="ECO:0000256" key="1">
    <source>
        <dbReference type="ARBA" id="ARBA00022475"/>
    </source>
</evidence>
<dbReference type="SMART" id="SM01207">
    <property type="entry name" value="G3P_acyltransf"/>
    <property type="match status" value="1"/>
</dbReference>
<evidence type="ECO:0000256" key="6">
    <source>
        <dbReference type="ARBA" id="ARBA00023098"/>
    </source>
</evidence>
<comment type="caution">
    <text evidence="12">The sequence shown here is derived from an EMBL/GenBank/DDBJ whole genome shotgun (WGS) entry which is preliminary data.</text>
</comment>
<dbReference type="UniPathway" id="UPA00085"/>
<evidence type="ECO:0000313" key="13">
    <source>
        <dbReference type="Proteomes" id="UP000029714"/>
    </source>
</evidence>
<keyword evidence="5 10" id="KW-1133">Transmembrane helix</keyword>
<dbReference type="Proteomes" id="UP000029714">
    <property type="component" value="Unassembled WGS sequence"/>
</dbReference>
<comment type="subcellular location">
    <subcellularLocation>
        <location evidence="10">Cell membrane</location>
        <topology evidence="10">Multi-pass membrane protein</topology>
    </subcellularLocation>
</comment>
<keyword evidence="4 10" id="KW-0812">Transmembrane</keyword>
<keyword evidence="2 10" id="KW-0444">Lipid biosynthesis</keyword>
<evidence type="ECO:0000256" key="8">
    <source>
        <dbReference type="ARBA" id="ARBA00023209"/>
    </source>
</evidence>
<dbReference type="AlphaFoldDB" id="A0A347VU17"/>
<dbReference type="Proteomes" id="UP000477070">
    <property type="component" value="Unassembled WGS sequence"/>
</dbReference>
<accession>A0A347VU17</accession>
<keyword evidence="3 10" id="KW-0808">Transferase</keyword>
<feature type="transmembrane region" description="Helical" evidence="10">
    <location>
        <begin position="116"/>
        <end position="141"/>
    </location>
</feature>
<feature type="transmembrane region" description="Helical" evidence="10">
    <location>
        <begin position="182"/>
        <end position="199"/>
    </location>
</feature>